<comment type="caution">
    <text evidence="1">The sequence shown here is derived from an EMBL/GenBank/DDBJ whole genome shotgun (WGS) entry which is preliminary data.</text>
</comment>
<dbReference type="InterPro" id="IPR011990">
    <property type="entry name" value="TPR-like_helical_dom_sf"/>
</dbReference>
<dbReference type="PANTHER" id="PTHR47880">
    <property type="entry name" value="OS05G0353300 PROTEIN"/>
    <property type="match status" value="1"/>
</dbReference>
<accession>A0A6A3B918</accession>
<evidence type="ECO:0000313" key="1">
    <source>
        <dbReference type="EMBL" id="KAE8712741.1"/>
    </source>
</evidence>
<name>A0A6A3B918_HIBSY</name>
<evidence type="ECO:0000313" key="2">
    <source>
        <dbReference type="Proteomes" id="UP000436088"/>
    </source>
</evidence>
<dbReference type="Gene3D" id="1.25.40.10">
    <property type="entry name" value="Tetratricopeptide repeat domain"/>
    <property type="match status" value="2"/>
</dbReference>
<dbReference type="PANTHER" id="PTHR47880:SF1">
    <property type="entry name" value="OS05G0353300 PROTEIN"/>
    <property type="match status" value="1"/>
</dbReference>
<dbReference type="Proteomes" id="UP000436088">
    <property type="component" value="Unassembled WGS sequence"/>
</dbReference>
<proteinExistence type="predicted"/>
<gene>
    <name evidence="1" type="ORF">F3Y22_tig00110234pilonHSYRG00133</name>
</gene>
<keyword evidence="2" id="KW-1185">Reference proteome</keyword>
<dbReference type="EMBL" id="VEPZ02000888">
    <property type="protein sequence ID" value="KAE8712741.1"/>
    <property type="molecule type" value="Genomic_DNA"/>
</dbReference>
<sequence>MLRSVELEQYLTSDEEEEKGEGYFQAIEELERMVREPSDILGDMNDRFEWLKKENKVDIETMELMVSIMCSWVKKLIEDEADVGDVVDLLVDMDCVGLKPDFSMVDKVISMYWEIEKKEEAVLFVKNGDYMDAVHLVIDLKESGLNPEIYSYLIAMTALVKELNGFAKALRKSSCRWIRLSNWAIKEGNPSLHGSVHERLLAMYICTGRGLEAERQLWEMKLAGKEASGDLYDIVLAICASQRETSSISRLLSRIEVSSCQRRRKTFSWLLRGYVKGGHIVNAAETVIKMLDLRLSPEHLDGVAVLQELRKRIQRPGNLEAYINLCKRLYDASLIGPCLLYLYIKKYKLWVVKMVLN</sequence>
<reference evidence="1" key="1">
    <citation type="submission" date="2019-09" db="EMBL/GenBank/DDBJ databases">
        <title>Draft genome information of white flower Hibiscus syriacus.</title>
        <authorList>
            <person name="Kim Y.-M."/>
        </authorList>
    </citation>
    <scope>NUCLEOTIDE SEQUENCE [LARGE SCALE GENOMIC DNA]</scope>
    <source>
        <strain evidence="1">YM2019G1</strain>
    </source>
</reference>
<protein>
    <submittedName>
        <fullName evidence="1">Pentatricopeptide repeat-containing protein</fullName>
    </submittedName>
</protein>
<dbReference type="AlphaFoldDB" id="A0A6A3B918"/>
<organism evidence="1 2">
    <name type="scientific">Hibiscus syriacus</name>
    <name type="common">Rose of Sharon</name>
    <dbReference type="NCBI Taxonomy" id="106335"/>
    <lineage>
        <taxon>Eukaryota</taxon>
        <taxon>Viridiplantae</taxon>
        <taxon>Streptophyta</taxon>
        <taxon>Embryophyta</taxon>
        <taxon>Tracheophyta</taxon>
        <taxon>Spermatophyta</taxon>
        <taxon>Magnoliopsida</taxon>
        <taxon>eudicotyledons</taxon>
        <taxon>Gunneridae</taxon>
        <taxon>Pentapetalae</taxon>
        <taxon>rosids</taxon>
        <taxon>malvids</taxon>
        <taxon>Malvales</taxon>
        <taxon>Malvaceae</taxon>
        <taxon>Malvoideae</taxon>
        <taxon>Hibiscus</taxon>
    </lineage>
</organism>